<dbReference type="GO" id="GO:0046872">
    <property type="term" value="F:metal ion binding"/>
    <property type="evidence" value="ECO:0007669"/>
    <property type="project" value="UniProtKB-KW"/>
</dbReference>
<dbReference type="InterPro" id="IPR050779">
    <property type="entry name" value="Transglutaminase"/>
</dbReference>
<evidence type="ECO:0000256" key="1">
    <source>
        <dbReference type="ARBA" id="ARBA00005968"/>
    </source>
</evidence>
<dbReference type="InterPro" id="IPR036985">
    <property type="entry name" value="Transglutaminase-like_sf"/>
</dbReference>
<feature type="active site" evidence="2">
    <location>
        <position position="364"/>
    </location>
</feature>
<feature type="compositionally biased region" description="Basic residues" evidence="4">
    <location>
        <begin position="1"/>
        <end position="11"/>
    </location>
</feature>
<dbReference type="OMA" id="THEYKFE"/>
<protein>
    <recommendedName>
        <fullName evidence="5">Transglutaminase-like domain-containing protein</fullName>
    </recommendedName>
</protein>
<evidence type="ECO:0000313" key="6">
    <source>
        <dbReference type="EnsemblMetazoa" id="Aqu2.1.27781_001"/>
    </source>
</evidence>
<feature type="compositionally biased region" description="Basic residues" evidence="4">
    <location>
        <begin position="743"/>
        <end position="752"/>
    </location>
</feature>
<dbReference type="InterPro" id="IPR002931">
    <property type="entry name" value="Transglutaminase-like"/>
</dbReference>
<evidence type="ECO:0000256" key="2">
    <source>
        <dbReference type="PIRSR" id="PIRSR000459-1"/>
    </source>
</evidence>
<feature type="binding site" evidence="3">
    <location>
        <position position="477"/>
    </location>
    <ligand>
        <name>Ca(2+)</name>
        <dbReference type="ChEBI" id="CHEBI:29108"/>
    </ligand>
</feature>
<dbReference type="Pfam" id="PF01841">
    <property type="entry name" value="Transglut_core"/>
    <property type="match status" value="1"/>
</dbReference>
<dbReference type="SMART" id="SM00460">
    <property type="entry name" value="TGc"/>
    <property type="match status" value="1"/>
</dbReference>
<feature type="domain" description="Transglutaminase-like" evidence="5">
    <location>
        <begin position="297"/>
        <end position="390"/>
    </location>
</feature>
<feature type="region of interest" description="Disordered" evidence="4">
    <location>
        <begin position="718"/>
        <end position="752"/>
    </location>
</feature>
<keyword evidence="3" id="KW-0106">Calcium</keyword>
<dbReference type="PANTHER" id="PTHR11590:SF40">
    <property type="entry name" value="HEMOCYTE PROTEIN-GLUTAMINE GAMMA-GLUTAMYLTRANSFERASE-LIKE PROTEIN"/>
    <property type="match status" value="1"/>
</dbReference>
<dbReference type="FunFam" id="3.90.260.10:FF:000002">
    <property type="entry name" value="Erythrocyte membrane protein band 4.2"/>
    <property type="match status" value="1"/>
</dbReference>
<feature type="binding site" evidence="3">
    <location>
        <position position="482"/>
    </location>
    <ligand>
        <name>Ca(2+)</name>
        <dbReference type="ChEBI" id="CHEBI:29108"/>
    </ligand>
</feature>
<dbReference type="InterPro" id="IPR001102">
    <property type="entry name" value="Transglutaminase_N"/>
</dbReference>
<comment type="similarity">
    <text evidence="1">Belongs to the transglutaminase superfamily. Transglutaminase family.</text>
</comment>
<dbReference type="EnsemblMetazoa" id="Aqu2.1.27781_001">
    <property type="protein sequence ID" value="Aqu2.1.27781_001"/>
    <property type="gene ID" value="Aqu2.1.27781"/>
</dbReference>
<feature type="binding site" evidence="3">
    <location>
        <position position="428"/>
    </location>
    <ligand>
        <name>Ca(2+)</name>
        <dbReference type="ChEBI" id="CHEBI:29108"/>
    </ligand>
</feature>
<dbReference type="Pfam" id="PF00868">
    <property type="entry name" value="Transglut_N"/>
    <property type="match status" value="1"/>
</dbReference>
<dbReference type="InParanoid" id="A0A1X7UK01"/>
<dbReference type="OrthoDB" id="437511at2759"/>
<feature type="active site" evidence="2">
    <location>
        <position position="305"/>
    </location>
</feature>
<evidence type="ECO:0000256" key="3">
    <source>
        <dbReference type="PIRSR" id="PIRSR000459-2"/>
    </source>
</evidence>
<accession>A0A1X7UK01</accession>
<dbReference type="PIRSF" id="PIRSF000459">
    <property type="entry name" value="TGM_EBP42"/>
    <property type="match status" value="1"/>
</dbReference>
<name>A0A1X7UK01_AMPQE</name>
<dbReference type="InterPro" id="IPR023608">
    <property type="entry name" value="Transglutaminase_animal"/>
</dbReference>
<dbReference type="InterPro" id="IPR013783">
    <property type="entry name" value="Ig-like_fold"/>
</dbReference>
<dbReference type="GO" id="GO:0003810">
    <property type="term" value="F:protein-glutamine gamma-glutamyltransferase activity"/>
    <property type="evidence" value="ECO:0007669"/>
    <property type="project" value="InterPro"/>
</dbReference>
<dbReference type="InterPro" id="IPR036238">
    <property type="entry name" value="Transglutaminase_C_sf"/>
</dbReference>
<dbReference type="InterPro" id="IPR038765">
    <property type="entry name" value="Papain-like_cys_pep_sf"/>
</dbReference>
<dbReference type="Gene3D" id="2.60.40.10">
    <property type="entry name" value="Immunoglobulins"/>
    <property type="match status" value="3"/>
</dbReference>
<keyword evidence="3" id="KW-0479">Metal-binding</keyword>
<comment type="cofactor">
    <cofactor evidence="3">
        <name>Ca(2+)</name>
        <dbReference type="ChEBI" id="CHEBI:29108"/>
    </cofactor>
    <text evidence="3">Binds 1 Ca(2+) ion per subunit.</text>
</comment>
<reference evidence="6" key="1">
    <citation type="submission" date="2017-05" db="UniProtKB">
        <authorList>
            <consortium name="EnsemblMetazoa"/>
        </authorList>
    </citation>
    <scope>IDENTIFICATION</scope>
</reference>
<feature type="region of interest" description="Disordered" evidence="4">
    <location>
        <begin position="1"/>
        <end position="26"/>
    </location>
</feature>
<dbReference type="SUPFAM" id="SSF81296">
    <property type="entry name" value="E set domains"/>
    <property type="match status" value="1"/>
</dbReference>
<feature type="binding site" evidence="3">
    <location>
        <position position="430"/>
    </location>
    <ligand>
        <name>Ca(2+)</name>
        <dbReference type="ChEBI" id="CHEBI:29108"/>
    </ligand>
</feature>
<sequence length="752" mass="84297">MPRGRRSRRTTARSNPIAGRNRRNRETLPTVSIKSVDLLWNQNQEKHETDSFESPNHLVLRRGFTFDFIIEISNHEGLNPDLVKLELRRGYRARISRGTLFQAICGGKSRRHYQWKMEVVSSTNGEVRYRVHTPPDVPVGSYRCHVRVPLGKNKSKGERVWEDKKEIVFLFNPWNKDDSVYLPNERERNEYINNETGLIWAGTHDSTFTWPWNFAQFEVISLETVLYMLDSWRLGSDARRSPIHVTRCLANMVNNNDGDSGTLIGLWSSNDDDYADGTSPTSWSGSEAILTQYMSDKKPVRYAQCWVFGGTLTTVLRTIGIPSRPVTNFESAHDADFNRAIDYYFDRNDKMIEDKSNDSIWNYHVWVEAWMTRPDLDGDYGGWQAVDATPQELSPHSRTMVVGPASIQAIKDGKDLKYDNEFVIAEVNADIKYHVEKSDGSFSVVSRHETKVGKHISTKAVGRNSREDVTSHYKYPEGSASERAALMGGRGHEEEEKGAVSFSAKLTSGRRIGEDLTFGVTAKIDSPISSNINVTAVFETTTYTGVVGKEIKKSKSILRPNNNDTVDVTFVLKATEYRKHLGEQPLISVTILGYVEDPEQAWVHKIPLNLELPQLIINIDGKGDDVKLKSGRTVSVKVTLKNPLKNESLTNMTLHIEGTGLIGARTLKSANVPSAGSVTNSFSITPRSYSRVSERNYLTLIVTGRCNQLKGLMGTGSVETPLGKKRAKAIKEAMGEDDGGGGKKGKGKEKKK</sequence>
<dbReference type="SUPFAM" id="SSF54001">
    <property type="entry name" value="Cysteine proteinases"/>
    <property type="match status" value="1"/>
</dbReference>
<dbReference type="FunCoup" id="A0A1X7UK01">
    <property type="interactions" value="377"/>
</dbReference>
<dbReference type="AlphaFoldDB" id="A0A1X7UK01"/>
<organism evidence="6">
    <name type="scientific">Amphimedon queenslandica</name>
    <name type="common">Sponge</name>
    <dbReference type="NCBI Taxonomy" id="400682"/>
    <lineage>
        <taxon>Eukaryota</taxon>
        <taxon>Metazoa</taxon>
        <taxon>Porifera</taxon>
        <taxon>Demospongiae</taxon>
        <taxon>Heteroscleromorpha</taxon>
        <taxon>Haplosclerida</taxon>
        <taxon>Niphatidae</taxon>
        <taxon>Amphimedon</taxon>
    </lineage>
</organism>
<evidence type="ECO:0000259" key="5">
    <source>
        <dbReference type="SMART" id="SM00460"/>
    </source>
</evidence>
<proteinExistence type="inferred from homology"/>
<feature type="active site" evidence="2">
    <location>
        <position position="387"/>
    </location>
</feature>
<evidence type="ECO:0000256" key="4">
    <source>
        <dbReference type="SAM" id="MobiDB-lite"/>
    </source>
</evidence>
<dbReference type="SUPFAM" id="SSF49309">
    <property type="entry name" value="Transglutaminase, two C-terminal domains"/>
    <property type="match status" value="2"/>
</dbReference>
<dbReference type="eggNOG" id="ENOG502QQ46">
    <property type="taxonomic scope" value="Eukaryota"/>
</dbReference>
<dbReference type="InterPro" id="IPR014756">
    <property type="entry name" value="Ig_E-set"/>
</dbReference>
<dbReference type="PANTHER" id="PTHR11590">
    <property type="entry name" value="PROTEIN-GLUTAMINE GAMMA-GLUTAMYLTRANSFERASE"/>
    <property type="match status" value="1"/>
</dbReference>
<dbReference type="Gene3D" id="3.90.260.10">
    <property type="entry name" value="Transglutaminase-like"/>
    <property type="match status" value="1"/>
</dbReference>